<name>A0A0F9J2H5_9ZZZZ</name>
<keyword evidence="1" id="KW-0472">Membrane</keyword>
<evidence type="ECO:0000256" key="1">
    <source>
        <dbReference type="SAM" id="Phobius"/>
    </source>
</evidence>
<evidence type="ECO:0000313" key="2">
    <source>
        <dbReference type="EMBL" id="KKM00176.1"/>
    </source>
</evidence>
<dbReference type="EMBL" id="LAZR01017496">
    <property type="protein sequence ID" value="KKM00176.1"/>
    <property type="molecule type" value="Genomic_DNA"/>
</dbReference>
<comment type="caution">
    <text evidence="2">The sequence shown here is derived from an EMBL/GenBank/DDBJ whole genome shotgun (WGS) entry which is preliminary data.</text>
</comment>
<sequence>MDLFDPKISVKFIGEFGISRYYCQSKNNKYPKRFSENGSPCKNCPKINGCRLWNEEFTNFYEQHKNCVGIDNEDSLCHKLLIRPSVFIMRKAEEMFNMMIKAGYNPKNLRKISHGLLFLCCTHYHFVLYCSVLAGILFPMLIIGGLFIFLKNFYWVSWYFADPTILSKDLVTSWLNSYSHITFFPLISGYI</sequence>
<accession>A0A0F9J2H5</accession>
<keyword evidence="1" id="KW-0812">Transmembrane</keyword>
<organism evidence="2">
    <name type="scientific">marine sediment metagenome</name>
    <dbReference type="NCBI Taxonomy" id="412755"/>
    <lineage>
        <taxon>unclassified sequences</taxon>
        <taxon>metagenomes</taxon>
        <taxon>ecological metagenomes</taxon>
    </lineage>
</organism>
<proteinExistence type="predicted"/>
<feature type="transmembrane region" description="Helical" evidence="1">
    <location>
        <begin position="126"/>
        <end position="150"/>
    </location>
</feature>
<gene>
    <name evidence="2" type="ORF">LCGC14_1807000</name>
</gene>
<dbReference type="AlphaFoldDB" id="A0A0F9J2H5"/>
<protein>
    <submittedName>
        <fullName evidence="2">Uncharacterized protein</fullName>
    </submittedName>
</protein>
<reference evidence="2" key="1">
    <citation type="journal article" date="2015" name="Nature">
        <title>Complex archaea that bridge the gap between prokaryotes and eukaryotes.</title>
        <authorList>
            <person name="Spang A."/>
            <person name="Saw J.H."/>
            <person name="Jorgensen S.L."/>
            <person name="Zaremba-Niedzwiedzka K."/>
            <person name="Martijn J."/>
            <person name="Lind A.E."/>
            <person name="van Eijk R."/>
            <person name="Schleper C."/>
            <person name="Guy L."/>
            <person name="Ettema T.J."/>
        </authorList>
    </citation>
    <scope>NUCLEOTIDE SEQUENCE</scope>
</reference>
<keyword evidence="1" id="KW-1133">Transmembrane helix</keyword>